<dbReference type="CDD" id="cd12917">
    <property type="entry name" value="VKOR_euk"/>
    <property type="match status" value="1"/>
</dbReference>
<dbReference type="GO" id="GO:0048038">
    <property type="term" value="F:quinone binding"/>
    <property type="evidence" value="ECO:0007669"/>
    <property type="project" value="UniProtKB-KW"/>
</dbReference>
<dbReference type="PANTHER" id="PTHR14519:SF8">
    <property type="entry name" value="VITAMIN K EPOXIDE REDUCTASE COMPLEX SUBUNIT 1"/>
    <property type="match status" value="1"/>
</dbReference>
<evidence type="ECO:0000256" key="3">
    <source>
        <dbReference type="ARBA" id="ARBA00012278"/>
    </source>
</evidence>
<protein>
    <recommendedName>
        <fullName evidence="3">vitamin-K-epoxide reductase (warfarin-sensitive)</fullName>
        <ecNumber evidence="3">1.17.4.4</ecNumber>
    </recommendedName>
</protein>
<dbReference type="EC" id="1.17.4.4" evidence="3"/>
<keyword evidence="10" id="KW-1015">Disulfide bond</keyword>
<evidence type="ECO:0000256" key="1">
    <source>
        <dbReference type="ARBA" id="ARBA00004477"/>
    </source>
</evidence>
<dbReference type="EnsemblMetazoa" id="PPA40194.1">
    <property type="protein sequence ID" value="PPA40194.1"/>
    <property type="gene ID" value="WBGene00278563"/>
</dbReference>
<evidence type="ECO:0000256" key="2">
    <source>
        <dbReference type="ARBA" id="ARBA00006214"/>
    </source>
</evidence>
<evidence type="ECO:0000256" key="4">
    <source>
        <dbReference type="ARBA" id="ARBA00022692"/>
    </source>
</evidence>
<dbReference type="GO" id="GO:0047057">
    <property type="term" value="F:vitamin-K-epoxide reductase (warfarin-sensitive) activity"/>
    <property type="evidence" value="ECO:0000318"/>
    <property type="project" value="GO_Central"/>
</dbReference>
<evidence type="ECO:0000256" key="9">
    <source>
        <dbReference type="ARBA" id="ARBA00023136"/>
    </source>
</evidence>
<proteinExistence type="inferred from homology"/>
<dbReference type="GO" id="GO:0005789">
    <property type="term" value="C:endoplasmic reticulum membrane"/>
    <property type="evidence" value="ECO:0007669"/>
    <property type="project" value="UniProtKB-SubCell"/>
</dbReference>
<reference evidence="13" key="1">
    <citation type="journal article" date="2008" name="Nat. Genet.">
        <title>The Pristionchus pacificus genome provides a unique perspective on nematode lifestyle and parasitism.</title>
        <authorList>
            <person name="Dieterich C."/>
            <person name="Clifton S.W."/>
            <person name="Schuster L.N."/>
            <person name="Chinwalla A."/>
            <person name="Delehaunty K."/>
            <person name="Dinkelacker I."/>
            <person name="Fulton L."/>
            <person name="Fulton R."/>
            <person name="Godfrey J."/>
            <person name="Minx P."/>
            <person name="Mitreva M."/>
            <person name="Roeseler W."/>
            <person name="Tian H."/>
            <person name="Witte H."/>
            <person name="Yang S.P."/>
            <person name="Wilson R.K."/>
            <person name="Sommer R.J."/>
        </authorList>
    </citation>
    <scope>NUCLEOTIDE SEQUENCE [LARGE SCALE GENOMIC DNA]</scope>
    <source>
        <strain evidence="13">PS312</strain>
    </source>
</reference>
<dbReference type="PANTHER" id="PTHR14519">
    <property type="entry name" value="VITAMIN K EPOXIDE REDUCTASE COMPLEX, SUBUNIT 1"/>
    <property type="match status" value="1"/>
</dbReference>
<keyword evidence="9" id="KW-0472">Membrane</keyword>
<keyword evidence="6" id="KW-0256">Endoplasmic reticulum</keyword>
<dbReference type="InterPro" id="IPR012932">
    <property type="entry name" value="VKOR"/>
</dbReference>
<dbReference type="GO" id="GO:0042373">
    <property type="term" value="P:vitamin K metabolic process"/>
    <property type="evidence" value="ECO:0000318"/>
    <property type="project" value="GO_Central"/>
</dbReference>
<organism evidence="12 13">
    <name type="scientific">Pristionchus pacificus</name>
    <name type="common">Parasitic nematode worm</name>
    <dbReference type="NCBI Taxonomy" id="54126"/>
    <lineage>
        <taxon>Eukaryota</taxon>
        <taxon>Metazoa</taxon>
        <taxon>Ecdysozoa</taxon>
        <taxon>Nematoda</taxon>
        <taxon>Chromadorea</taxon>
        <taxon>Rhabditida</taxon>
        <taxon>Rhabditina</taxon>
        <taxon>Diplogasteromorpha</taxon>
        <taxon>Diplogasteroidea</taxon>
        <taxon>Neodiplogasteridae</taxon>
        <taxon>Pristionchus</taxon>
    </lineage>
</organism>
<dbReference type="Gene3D" id="1.20.1440.130">
    <property type="entry name" value="VKOR domain"/>
    <property type="match status" value="1"/>
</dbReference>
<keyword evidence="11" id="KW-0676">Redox-active center</keyword>
<dbReference type="AlphaFoldDB" id="A0A2A6B494"/>
<accession>A0A8R1UTJ8</accession>
<evidence type="ECO:0000256" key="7">
    <source>
        <dbReference type="ARBA" id="ARBA00022989"/>
    </source>
</evidence>
<keyword evidence="8" id="KW-0560">Oxidoreductase</keyword>
<dbReference type="SMART" id="SM00756">
    <property type="entry name" value="VKc"/>
    <property type="match status" value="1"/>
</dbReference>
<gene>
    <name evidence="12" type="primary">WBGene00278563</name>
</gene>
<dbReference type="FunFam" id="1.20.1440.130:FF:000010">
    <property type="entry name" value="Predicted protein"/>
    <property type="match status" value="1"/>
</dbReference>
<dbReference type="InterPro" id="IPR042406">
    <property type="entry name" value="VKORC1/VKORC1L1"/>
</dbReference>
<dbReference type="Proteomes" id="UP000005239">
    <property type="component" value="Unassembled WGS sequence"/>
</dbReference>
<keyword evidence="13" id="KW-1185">Reference proteome</keyword>
<evidence type="ECO:0000256" key="6">
    <source>
        <dbReference type="ARBA" id="ARBA00022824"/>
    </source>
</evidence>
<keyword evidence="4" id="KW-0812">Transmembrane</keyword>
<comment type="subcellular location">
    <subcellularLocation>
        <location evidence="1">Endoplasmic reticulum membrane</location>
        <topology evidence="1">Multi-pass membrane protein</topology>
    </subcellularLocation>
</comment>
<keyword evidence="5" id="KW-0874">Quinone</keyword>
<evidence type="ECO:0000256" key="10">
    <source>
        <dbReference type="ARBA" id="ARBA00023157"/>
    </source>
</evidence>
<evidence type="ECO:0000313" key="12">
    <source>
        <dbReference type="EnsemblMetazoa" id="PPA40194.1"/>
    </source>
</evidence>
<accession>A0A2A6B494</accession>
<dbReference type="Pfam" id="PF07884">
    <property type="entry name" value="VKOR"/>
    <property type="match status" value="1"/>
</dbReference>
<evidence type="ECO:0000256" key="11">
    <source>
        <dbReference type="ARBA" id="ARBA00023284"/>
    </source>
</evidence>
<evidence type="ECO:0000256" key="5">
    <source>
        <dbReference type="ARBA" id="ARBA00022719"/>
    </source>
</evidence>
<dbReference type="InterPro" id="IPR038354">
    <property type="entry name" value="VKOR_sf"/>
</dbReference>
<comment type="similarity">
    <text evidence="2">Belongs to the VKOR family.</text>
</comment>
<evidence type="ECO:0000256" key="8">
    <source>
        <dbReference type="ARBA" id="ARBA00023002"/>
    </source>
</evidence>
<reference evidence="12" key="2">
    <citation type="submission" date="2022-06" db="UniProtKB">
        <authorList>
            <consortium name="EnsemblMetazoa"/>
        </authorList>
    </citation>
    <scope>IDENTIFICATION</scope>
    <source>
        <strain evidence="12">PS312</strain>
    </source>
</reference>
<sequence length="175" mass="19653">MGTKPVILSKTLRGLNNWLLVWAGLGILVSAYALYIEAKFEMNPEYVAACDINSIISCTKVLDSRFASGFGLVAPILGEESILNQKNALYGLIMYFILSILSRFASHSAIRLNLYIVYGITIGSIYLFIILLYLRVICLVCYFTYFVNGALIVNARRRMFTADQMNTSVNTHKKK</sequence>
<keyword evidence="7" id="KW-1133">Transmembrane helix</keyword>
<evidence type="ECO:0000313" key="13">
    <source>
        <dbReference type="Proteomes" id="UP000005239"/>
    </source>
</evidence>
<name>A0A2A6B494_PRIPA</name>
<dbReference type="OrthoDB" id="17010at2759"/>